<keyword evidence="6" id="KW-0812">Transmembrane</keyword>
<organism evidence="7 8">
    <name type="scientific">Meridianimarinicoccus aquatilis</name>
    <dbReference type="NCBI Taxonomy" id="2552766"/>
    <lineage>
        <taxon>Bacteria</taxon>
        <taxon>Pseudomonadati</taxon>
        <taxon>Pseudomonadota</taxon>
        <taxon>Alphaproteobacteria</taxon>
        <taxon>Rhodobacterales</taxon>
        <taxon>Paracoccaceae</taxon>
        <taxon>Meridianimarinicoccus</taxon>
    </lineage>
</organism>
<dbReference type="EMBL" id="SMZO01000002">
    <property type="protein sequence ID" value="TDL91244.1"/>
    <property type="molecule type" value="Genomic_DNA"/>
</dbReference>
<feature type="transmembrane region" description="Helical" evidence="6">
    <location>
        <begin position="7"/>
        <end position="30"/>
    </location>
</feature>
<dbReference type="PANTHER" id="PTHR34218">
    <property type="entry name" value="PEPTIDASE S45 PENICILLIN AMIDASE"/>
    <property type="match status" value="1"/>
</dbReference>
<dbReference type="InterPro" id="IPR002692">
    <property type="entry name" value="S45"/>
</dbReference>
<dbReference type="Proteomes" id="UP000294562">
    <property type="component" value="Unassembled WGS sequence"/>
</dbReference>
<feature type="binding site" evidence="5">
    <location>
        <position position="341"/>
    </location>
    <ligand>
        <name>Ca(2+)</name>
        <dbReference type="ChEBI" id="CHEBI:29108"/>
    </ligand>
</feature>
<evidence type="ECO:0000256" key="1">
    <source>
        <dbReference type="ARBA" id="ARBA00006586"/>
    </source>
</evidence>
<comment type="caution">
    <text evidence="7">The sequence shown here is derived from an EMBL/GenBank/DDBJ whole genome shotgun (WGS) entry which is preliminary data.</text>
</comment>
<keyword evidence="8" id="KW-1185">Reference proteome</keyword>
<keyword evidence="6" id="KW-1133">Transmembrane helix</keyword>
<feature type="binding site" evidence="5">
    <location>
        <position position="195"/>
    </location>
    <ligand>
        <name>Ca(2+)</name>
        <dbReference type="ChEBI" id="CHEBI:29108"/>
    </ligand>
</feature>
<keyword evidence="6" id="KW-0472">Membrane</keyword>
<keyword evidence="2" id="KW-0378">Hydrolase</keyword>
<protein>
    <submittedName>
        <fullName evidence="7">Penicillin acylase family protein</fullName>
    </submittedName>
</protein>
<evidence type="ECO:0000256" key="3">
    <source>
        <dbReference type="ARBA" id="ARBA00023145"/>
    </source>
</evidence>
<dbReference type="InterPro" id="IPR023343">
    <property type="entry name" value="Penicillin_amidase_dom1"/>
</dbReference>
<dbReference type="GO" id="GO:0046872">
    <property type="term" value="F:metal ion binding"/>
    <property type="evidence" value="ECO:0007669"/>
    <property type="project" value="UniProtKB-KW"/>
</dbReference>
<evidence type="ECO:0000256" key="6">
    <source>
        <dbReference type="SAM" id="Phobius"/>
    </source>
</evidence>
<gene>
    <name evidence="7" type="ORF">E2L05_01305</name>
</gene>
<keyword evidence="5" id="KW-0106">Calcium</keyword>
<comment type="similarity">
    <text evidence="1">Belongs to the peptidase S45 family.</text>
</comment>
<dbReference type="OrthoDB" id="9760084at2"/>
<evidence type="ECO:0000256" key="4">
    <source>
        <dbReference type="PIRSR" id="PIRSR001227-1"/>
    </source>
</evidence>
<dbReference type="Gene3D" id="1.10.1400.10">
    <property type="match status" value="1"/>
</dbReference>
<name>A0A4R6B4C6_9RHOB</name>
<evidence type="ECO:0000313" key="7">
    <source>
        <dbReference type="EMBL" id="TDL91244.1"/>
    </source>
</evidence>
<dbReference type="GO" id="GO:0017000">
    <property type="term" value="P:antibiotic biosynthetic process"/>
    <property type="evidence" value="ECO:0007669"/>
    <property type="project" value="InterPro"/>
</dbReference>
<dbReference type="Gene3D" id="1.10.439.10">
    <property type="entry name" value="Penicillin Amidohydrolase, domain 1"/>
    <property type="match status" value="1"/>
</dbReference>
<dbReference type="AlphaFoldDB" id="A0A4R6B4C6"/>
<dbReference type="InterPro" id="IPR043146">
    <property type="entry name" value="Penicillin_amidase_N_B-knob"/>
</dbReference>
<keyword evidence="5" id="KW-0479">Metal-binding</keyword>
<dbReference type="SUPFAM" id="SSF56235">
    <property type="entry name" value="N-terminal nucleophile aminohydrolases (Ntn hydrolases)"/>
    <property type="match status" value="1"/>
</dbReference>
<evidence type="ECO:0000313" key="8">
    <source>
        <dbReference type="Proteomes" id="UP000294562"/>
    </source>
</evidence>
<dbReference type="InterPro" id="IPR014395">
    <property type="entry name" value="Pen/GL7ACA/AHL_acylase"/>
</dbReference>
<dbReference type="PIRSF" id="PIRSF001227">
    <property type="entry name" value="Pen_acylase"/>
    <property type="match status" value="1"/>
</dbReference>
<dbReference type="InterPro" id="IPR043147">
    <property type="entry name" value="Penicillin_amidase_A-knob"/>
</dbReference>
<dbReference type="RefSeq" id="WP_133341084.1">
    <property type="nucleotide sequence ID" value="NZ_SMZO01000002.1"/>
</dbReference>
<keyword evidence="3" id="KW-0865">Zymogen</keyword>
<dbReference type="InterPro" id="IPR029055">
    <property type="entry name" value="Ntn_hydrolases_N"/>
</dbReference>
<reference evidence="7 8" key="1">
    <citation type="submission" date="2019-03" db="EMBL/GenBank/DDBJ databases">
        <title>Rhodobacteraceae bacterium SM1902, a new member of the family Rhodobacteraceae isolated from Yantai.</title>
        <authorList>
            <person name="Sun Y."/>
        </authorList>
    </citation>
    <scope>NUCLEOTIDE SEQUENCE [LARGE SCALE GENOMIC DNA]</scope>
    <source>
        <strain evidence="7 8">SM1902</strain>
    </source>
</reference>
<feature type="binding site" evidence="5">
    <location>
        <position position="338"/>
    </location>
    <ligand>
        <name>Ca(2+)</name>
        <dbReference type="ChEBI" id="CHEBI:29108"/>
    </ligand>
</feature>
<sequence length="827" mass="90679">MTKVFSWMLRLVIALMVVLSVGLGLAYYLVSRSLPDYDATYSVPGVTAPVRIVRDTAGVPHIFGETDADSFFGLGFVHAQDRLWQMTMLRRTAQGRLSELFGTRTLKIDEALRRFDLYRLAARSVEAQDDSTRSALDAYSAGVNAWISTVNENALGRGAPEFFLFDAQIAPWQPADSIAVIKLMGLQLSSHLDREVKRARAALMLPPERLLDLLPDVPGDGIAALPDLAWLQDPALRRMAGAPSAAPDFRDDPLSPLKRAEFSGASNVWAAAPARSTTGSTLLANDPHLGLTAPSIWYLAHLGLQDGGVIGGTIPGLPVVLAGRSERLAWGLTTAYLDDLDVYLERLDPADTSRYLTPAGEYVPFRTESSVIRVKDSAPVTLRLQWTDRGPVLPIDSFDLSKVTPAGHVPSIAWTVLNGADTSMSAAMALMRAPDVAQGLAAMERHVAPAQNLMLVDREHIAMQMIGSMPRRSAMHDSLGRLPSPGWRAENHWQGMFSYDLNPRFEDPASGIIGNTNNKFIERPFPLHVSHSWGDSLRITRWETLMQDRPVHSRDSFVETQLDTVSPAARTLLPLMGRDLWFVGEAAPQGTAERRRRDALDLLADWNGEMNAHRAEPLIYAAWVRALNQRLITDELGATLAAEFSHPDPLFLERVLRDVNSAGTWCDVKQSAEVETCVQMARLALDDALVWIDETYGGTLESLNWGEAHMAQLDHEVLGDVPGLGWLVNIRYATGGGNHTLMRGRTAGTGDTPFANVHGAAYRGVYDMADPDSSVFISSTGQSGHPFSRFYDNLGERWRRGEYIPMSLDPALAEAGAAGITTLQPRP</sequence>
<dbReference type="CDD" id="cd03747">
    <property type="entry name" value="Ntn_PGA_like"/>
    <property type="match status" value="1"/>
</dbReference>
<dbReference type="Pfam" id="PF01804">
    <property type="entry name" value="Penicil_amidase"/>
    <property type="match status" value="1"/>
</dbReference>
<evidence type="ECO:0000256" key="5">
    <source>
        <dbReference type="PIRSR" id="PIRSR001227-2"/>
    </source>
</evidence>
<evidence type="ECO:0000256" key="2">
    <source>
        <dbReference type="ARBA" id="ARBA00022801"/>
    </source>
</evidence>
<proteinExistence type="inferred from homology"/>
<dbReference type="Gene3D" id="3.60.20.10">
    <property type="entry name" value="Glutamine Phosphoribosylpyrophosphate, subunit 1, domain 1"/>
    <property type="match status" value="1"/>
</dbReference>
<feature type="active site" description="Nucleophile" evidence="4">
    <location>
        <position position="266"/>
    </location>
</feature>
<dbReference type="PANTHER" id="PTHR34218:SF4">
    <property type="entry name" value="ACYL-HOMOSERINE LACTONE ACYLASE QUIP"/>
    <property type="match status" value="1"/>
</dbReference>
<accession>A0A4R6B4C6</accession>
<dbReference type="GO" id="GO:0016811">
    <property type="term" value="F:hydrolase activity, acting on carbon-nitrogen (but not peptide) bonds, in linear amides"/>
    <property type="evidence" value="ECO:0007669"/>
    <property type="project" value="InterPro"/>
</dbReference>
<dbReference type="Gene3D" id="2.30.120.10">
    <property type="match status" value="1"/>
</dbReference>
<comment type="cofactor">
    <cofactor evidence="5">
        <name>Ca(2+)</name>
        <dbReference type="ChEBI" id="CHEBI:29108"/>
    </cofactor>
    <text evidence="5">Binds 1 Ca(2+) ion per dimer.</text>
</comment>